<reference evidence="2" key="1">
    <citation type="submission" date="2020-12" db="UniProtKB">
        <authorList>
            <consortium name="WormBaseParasite"/>
        </authorList>
    </citation>
    <scope>IDENTIFICATION</scope>
    <source>
        <strain evidence="2">MHco3</strain>
    </source>
</reference>
<protein>
    <submittedName>
        <fullName evidence="2">Transposase</fullName>
    </submittedName>
</protein>
<dbReference type="WBParaSite" id="HCON_00169490-00001">
    <property type="protein sequence ID" value="HCON_00169490-00001"/>
    <property type="gene ID" value="HCON_00169490"/>
</dbReference>
<name>A0A7I4Z0K6_HAECO</name>
<dbReference type="OrthoDB" id="5800121at2759"/>
<organism evidence="1 2">
    <name type="scientific">Haemonchus contortus</name>
    <name type="common">Barber pole worm</name>
    <dbReference type="NCBI Taxonomy" id="6289"/>
    <lineage>
        <taxon>Eukaryota</taxon>
        <taxon>Metazoa</taxon>
        <taxon>Ecdysozoa</taxon>
        <taxon>Nematoda</taxon>
        <taxon>Chromadorea</taxon>
        <taxon>Rhabditida</taxon>
        <taxon>Rhabditina</taxon>
        <taxon>Rhabditomorpha</taxon>
        <taxon>Strongyloidea</taxon>
        <taxon>Trichostrongylidae</taxon>
        <taxon>Haemonchus</taxon>
    </lineage>
</organism>
<accession>A0A7I4Z0K6</accession>
<evidence type="ECO:0000313" key="1">
    <source>
        <dbReference type="Proteomes" id="UP000025227"/>
    </source>
</evidence>
<dbReference type="OMA" id="CCAGQTE"/>
<dbReference type="Proteomes" id="UP000025227">
    <property type="component" value="Unplaced"/>
</dbReference>
<sequence>MNVSNLRSIEPLADRLRYAALSADLRKRKLKPVQVWWRPKCCAGQTEEHDQSNDVNRERFGVVLTIDKMREARLRWYGHVLRSNDDSTSKIGLNLDVSGKRPRGRPKQRWLDTLHEDLRRVNIHLEQALNREKRR</sequence>
<proteinExistence type="predicted"/>
<dbReference type="AlphaFoldDB" id="A0A7I4Z0K6"/>
<keyword evidence="1" id="KW-1185">Reference proteome</keyword>
<evidence type="ECO:0000313" key="2">
    <source>
        <dbReference type="WBParaSite" id="HCON_00169490-00001"/>
    </source>
</evidence>